<dbReference type="InterPro" id="IPR045864">
    <property type="entry name" value="aa-tRNA-synth_II/BPL/LPL"/>
</dbReference>
<dbReference type="PANTHER" id="PTHR10947">
    <property type="entry name" value="PHENYLALANYL-TRNA SYNTHETASE BETA CHAIN AND LEUCINE-RICH REPEAT-CONTAINING PROTEIN 47"/>
    <property type="match status" value="1"/>
</dbReference>
<dbReference type="SUPFAM" id="SSF55681">
    <property type="entry name" value="Class II aaRS and biotin synthetases"/>
    <property type="match status" value="1"/>
</dbReference>
<keyword evidence="9 15" id="KW-0067">ATP-binding</keyword>
<dbReference type="InterPro" id="IPR009061">
    <property type="entry name" value="DNA-bd_dom_put_sf"/>
</dbReference>
<evidence type="ECO:0000256" key="16">
    <source>
        <dbReference type="PROSITE-ProRule" id="PRU00209"/>
    </source>
</evidence>
<dbReference type="Pfam" id="PF03484">
    <property type="entry name" value="B5"/>
    <property type="match status" value="1"/>
</dbReference>
<keyword evidence="21" id="KW-1185">Reference proteome</keyword>
<dbReference type="Pfam" id="PF03147">
    <property type="entry name" value="FDX-ACB"/>
    <property type="match status" value="1"/>
</dbReference>
<dbReference type="Pfam" id="PF17759">
    <property type="entry name" value="tRNA_synthFbeta"/>
    <property type="match status" value="1"/>
</dbReference>
<evidence type="ECO:0000256" key="11">
    <source>
        <dbReference type="ARBA" id="ARBA00022884"/>
    </source>
</evidence>
<evidence type="ECO:0000313" key="20">
    <source>
        <dbReference type="EMBL" id="GAA4782971.1"/>
    </source>
</evidence>
<dbReference type="SUPFAM" id="SSF46955">
    <property type="entry name" value="Putative DNA-binding domain"/>
    <property type="match status" value="1"/>
</dbReference>
<evidence type="ECO:0000259" key="17">
    <source>
        <dbReference type="PROSITE" id="PS50886"/>
    </source>
</evidence>
<gene>
    <name evidence="15 20" type="primary">pheT</name>
    <name evidence="20" type="ORF">GCM10023307_04460</name>
</gene>
<dbReference type="GO" id="GO:0016874">
    <property type="term" value="F:ligase activity"/>
    <property type="evidence" value="ECO:0007669"/>
    <property type="project" value="UniProtKB-KW"/>
</dbReference>
<dbReference type="Pfam" id="PF01588">
    <property type="entry name" value="tRNA_bind"/>
    <property type="match status" value="1"/>
</dbReference>
<evidence type="ECO:0000256" key="4">
    <source>
        <dbReference type="ARBA" id="ARBA00022490"/>
    </source>
</evidence>
<dbReference type="InterPro" id="IPR036690">
    <property type="entry name" value="Fdx_antiC-bd_sf"/>
</dbReference>
<feature type="domain" description="FDX-ACB" evidence="18">
    <location>
        <begin position="702"/>
        <end position="795"/>
    </location>
</feature>
<feature type="binding site" evidence="15">
    <location>
        <position position="468"/>
    </location>
    <ligand>
        <name>Mg(2+)</name>
        <dbReference type="ChEBI" id="CHEBI:18420"/>
        <note>shared with alpha subunit</note>
    </ligand>
</feature>
<comment type="catalytic activity">
    <reaction evidence="14 15">
        <text>tRNA(Phe) + L-phenylalanine + ATP = L-phenylalanyl-tRNA(Phe) + AMP + diphosphate + H(+)</text>
        <dbReference type="Rhea" id="RHEA:19413"/>
        <dbReference type="Rhea" id="RHEA-COMP:9668"/>
        <dbReference type="Rhea" id="RHEA-COMP:9699"/>
        <dbReference type="ChEBI" id="CHEBI:15378"/>
        <dbReference type="ChEBI" id="CHEBI:30616"/>
        <dbReference type="ChEBI" id="CHEBI:33019"/>
        <dbReference type="ChEBI" id="CHEBI:58095"/>
        <dbReference type="ChEBI" id="CHEBI:78442"/>
        <dbReference type="ChEBI" id="CHEBI:78531"/>
        <dbReference type="ChEBI" id="CHEBI:456215"/>
        <dbReference type="EC" id="6.1.1.20"/>
    </reaction>
</comment>
<sequence length="796" mass="84911">MKFSENWLRQHVKTDASREQLAATLTAIGLEVEELTVLGASLDGVVVARIVECAKHPEADRLQICQVDAGQGGVLQIVCGAPNARPGLIAPLATIGTQVGELTIKAAKLRGVESNGMLCSAKELGIDADASGLLELPADAPVGTPLADYLGLPDAAIELKLTPNRADCFGVRGIAFDVAAALGSRVEPLDATPVPAQSDATLAVELDAGEKVPRFVGRVIDGVDANASTPLWMAERLRRSGVRPISFLVDVTQYVMLELGQPMHAFDKDTLQSPVVVRPARAGEETKLLDGRTVALDDDFLVVSDSTGGRAARAVALGGIMGGHDTRVTDATRNVFLEAAHWIPSAIIGRSRKLGMHTDAGHRFERGVDPELPRIAVEYATKLILDVAGGVPGPVIEAVRDADLPQPRIVGLRRARLARVLGVDVPDAEVERILGALGLGVETTADGWRVTAPTRRFDLEIEEDLIEEIARIHGYNAIPTTLPGGATRIAAPSETVLDETTVRRQLVARDYLEAINYAFVDGTLLATWQAADGGVALANPLSAELGVMRTMLLPGLVAALGRNAARQQSRVRLFEIGKTFAVRDGGGAPLETRRVALVACGDAAAEQWGAQARPVDFHDLKGDLDSLAAASGAMLEYRPSQPAWAHPGRSADVYRDGVRIGWIGELHPRLQKALELDHRVLACELDLAPLQHRALPRGAGLSRYPSVRRDLAFVVPESVSWAALETSVRRAAGPSLRDLRLFDRYVGKGVETGCKSLAMGLILQEESRTLTDREVDAAVAQVIAALRGEHGAEIRS</sequence>
<comment type="subcellular location">
    <subcellularLocation>
        <location evidence="1 15">Cytoplasm</location>
    </subcellularLocation>
</comment>
<evidence type="ECO:0000256" key="15">
    <source>
        <dbReference type="HAMAP-Rule" id="MF_00283"/>
    </source>
</evidence>
<dbReference type="NCBIfam" id="TIGR00472">
    <property type="entry name" value="pheT_bact"/>
    <property type="match status" value="1"/>
</dbReference>
<dbReference type="SUPFAM" id="SSF54991">
    <property type="entry name" value="Anticodon-binding domain of PheRS"/>
    <property type="match status" value="1"/>
</dbReference>
<dbReference type="SMART" id="SM00873">
    <property type="entry name" value="B3_4"/>
    <property type="match status" value="1"/>
</dbReference>
<dbReference type="InterPro" id="IPR041616">
    <property type="entry name" value="PheRS_beta_core"/>
</dbReference>
<dbReference type="InterPro" id="IPR004532">
    <property type="entry name" value="Phe-tRNA-ligase_IIc_bsu_bact"/>
</dbReference>
<evidence type="ECO:0000256" key="8">
    <source>
        <dbReference type="ARBA" id="ARBA00022741"/>
    </source>
</evidence>
<keyword evidence="11 16" id="KW-0694">RNA-binding</keyword>
<keyword evidence="12 15" id="KW-0648">Protein biosynthesis</keyword>
<evidence type="ECO:0000259" key="18">
    <source>
        <dbReference type="PROSITE" id="PS51447"/>
    </source>
</evidence>
<reference evidence="21" key="1">
    <citation type="journal article" date="2019" name="Int. J. Syst. Evol. Microbiol.">
        <title>The Global Catalogue of Microorganisms (GCM) 10K type strain sequencing project: providing services to taxonomists for standard genome sequencing and annotation.</title>
        <authorList>
            <consortium name="The Broad Institute Genomics Platform"/>
            <consortium name="The Broad Institute Genome Sequencing Center for Infectious Disease"/>
            <person name="Wu L."/>
            <person name="Ma J."/>
        </authorList>
    </citation>
    <scope>NUCLEOTIDE SEQUENCE [LARGE SCALE GENOMIC DNA]</scope>
    <source>
        <strain evidence="21">JCM 18204</strain>
    </source>
</reference>
<dbReference type="InterPro" id="IPR020825">
    <property type="entry name" value="Phe-tRNA_synthase-like_B3/B4"/>
</dbReference>
<keyword evidence="10 15" id="KW-0460">Magnesium</keyword>
<keyword evidence="4 15" id="KW-0963">Cytoplasm</keyword>
<evidence type="ECO:0000313" key="21">
    <source>
        <dbReference type="Proteomes" id="UP001499959"/>
    </source>
</evidence>
<keyword evidence="8 15" id="KW-0547">Nucleotide-binding</keyword>
<dbReference type="InterPro" id="IPR005147">
    <property type="entry name" value="tRNA_synthase_B5-dom"/>
</dbReference>
<evidence type="ECO:0000256" key="2">
    <source>
        <dbReference type="ARBA" id="ARBA00008653"/>
    </source>
</evidence>
<evidence type="ECO:0000256" key="5">
    <source>
        <dbReference type="ARBA" id="ARBA00022555"/>
    </source>
</evidence>
<evidence type="ECO:0000256" key="12">
    <source>
        <dbReference type="ARBA" id="ARBA00022917"/>
    </source>
</evidence>
<dbReference type="Gene3D" id="3.30.930.10">
    <property type="entry name" value="Bira Bifunctional Protein, Domain 2"/>
    <property type="match status" value="1"/>
</dbReference>
<feature type="binding site" evidence="15">
    <location>
        <position position="467"/>
    </location>
    <ligand>
        <name>Mg(2+)</name>
        <dbReference type="ChEBI" id="CHEBI:18420"/>
        <note>shared with alpha subunit</note>
    </ligand>
</feature>
<organism evidence="20 21">
    <name type="scientific">Lysobacter hankyongensis</name>
    <dbReference type="NCBI Taxonomy" id="1176535"/>
    <lineage>
        <taxon>Bacteria</taxon>
        <taxon>Pseudomonadati</taxon>
        <taxon>Pseudomonadota</taxon>
        <taxon>Gammaproteobacteria</taxon>
        <taxon>Lysobacterales</taxon>
        <taxon>Lysobacteraceae</taxon>
        <taxon>Lysobacter</taxon>
    </lineage>
</organism>
<dbReference type="InterPro" id="IPR045060">
    <property type="entry name" value="Phe-tRNA-ligase_IIc_bsu"/>
</dbReference>
<dbReference type="InterPro" id="IPR002547">
    <property type="entry name" value="tRNA-bd_dom"/>
</dbReference>
<dbReference type="Gene3D" id="3.30.70.380">
    <property type="entry name" value="Ferrodoxin-fold anticodon-binding domain"/>
    <property type="match status" value="1"/>
</dbReference>
<proteinExistence type="inferred from homology"/>
<comment type="subunit">
    <text evidence="3 15">Tetramer of two alpha and two beta subunits.</text>
</comment>
<dbReference type="SMART" id="SM00896">
    <property type="entry name" value="FDX-ACB"/>
    <property type="match status" value="1"/>
</dbReference>
<dbReference type="CDD" id="cd02796">
    <property type="entry name" value="tRNA_bind_bactPheRS"/>
    <property type="match status" value="1"/>
</dbReference>
<evidence type="ECO:0000259" key="19">
    <source>
        <dbReference type="PROSITE" id="PS51483"/>
    </source>
</evidence>
<dbReference type="Gene3D" id="3.50.40.10">
    <property type="entry name" value="Phenylalanyl-trna Synthetase, Chain B, domain 3"/>
    <property type="match status" value="1"/>
</dbReference>
<evidence type="ECO:0000256" key="1">
    <source>
        <dbReference type="ARBA" id="ARBA00004496"/>
    </source>
</evidence>
<dbReference type="NCBIfam" id="NF045760">
    <property type="entry name" value="YtpR"/>
    <property type="match status" value="1"/>
</dbReference>
<evidence type="ECO:0000256" key="14">
    <source>
        <dbReference type="ARBA" id="ARBA00049255"/>
    </source>
</evidence>
<keyword evidence="7 15" id="KW-0479">Metal-binding</keyword>
<dbReference type="Gene3D" id="2.40.50.140">
    <property type="entry name" value="Nucleic acid-binding proteins"/>
    <property type="match status" value="1"/>
</dbReference>
<dbReference type="SUPFAM" id="SSF56037">
    <property type="entry name" value="PheT/TilS domain"/>
    <property type="match status" value="1"/>
</dbReference>
<keyword evidence="6 15" id="KW-0436">Ligase</keyword>
<dbReference type="PROSITE" id="PS50886">
    <property type="entry name" value="TRBD"/>
    <property type="match status" value="1"/>
</dbReference>
<evidence type="ECO:0000256" key="13">
    <source>
        <dbReference type="ARBA" id="ARBA00023146"/>
    </source>
</evidence>
<name>A0ABP9ANT1_9GAMM</name>
<protein>
    <recommendedName>
        <fullName evidence="15">Phenylalanine--tRNA ligase beta subunit</fullName>
        <ecNumber evidence="15">6.1.1.20</ecNumber>
    </recommendedName>
    <alternativeName>
        <fullName evidence="15">Phenylalanyl-tRNA synthetase beta subunit</fullName>
        <shortName evidence="15">PheRS</shortName>
    </alternativeName>
</protein>
<comment type="cofactor">
    <cofactor evidence="15">
        <name>Mg(2+)</name>
        <dbReference type="ChEBI" id="CHEBI:18420"/>
    </cofactor>
    <text evidence="15">Binds 2 magnesium ions per tetramer.</text>
</comment>
<evidence type="ECO:0000256" key="6">
    <source>
        <dbReference type="ARBA" id="ARBA00022598"/>
    </source>
</evidence>
<dbReference type="SUPFAM" id="SSF50249">
    <property type="entry name" value="Nucleic acid-binding proteins"/>
    <property type="match status" value="1"/>
</dbReference>
<dbReference type="PROSITE" id="PS51447">
    <property type="entry name" value="FDX_ACB"/>
    <property type="match status" value="1"/>
</dbReference>
<dbReference type="HAMAP" id="MF_00283">
    <property type="entry name" value="Phe_tRNA_synth_beta1"/>
    <property type="match status" value="1"/>
</dbReference>
<dbReference type="InterPro" id="IPR033714">
    <property type="entry name" value="tRNA_bind_bactPheRS"/>
</dbReference>
<evidence type="ECO:0000256" key="7">
    <source>
        <dbReference type="ARBA" id="ARBA00022723"/>
    </source>
</evidence>
<dbReference type="RefSeq" id="WP_345301638.1">
    <property type="nucleotide sequence ID" value="NZ_BAABJE010000001.1"/>
</dbReference>
<keyword evidence="13 15" id="KW-0030">Aminoacyl-tRNA synthetase</keyword>
<feature type="domain" description="B5" evidence="19">
    <location>
        <begin position="405"/>
        <end position="480"/>
    </location>
</feature>
<dbReference type="PANTHER" id="PTHR10947:SF0">
    <property type="entry name" value="PHENYLALANINE--TRNA LIGASE BETA SUBUNIT"/>
    <property type="match status" value="1"/>
</dbReference>
<feature type="binding site" evidence="15">
    <location>
        <position position="464"/>
    </location>
    <ligand>
        <name>Mg(2+)</name>
        <dbReference type="ChEBI" id="CHEBI:18420"/>
        <note>shared with alpha subunit</note>
    </ligand>
</feature>
<dbReference type="EMBL" id="BAABJE010000001">
    <property type="protein sequence ID" value="GAA4782971.1"/>
    <property type="molecule type" value="Genomic_DNA"/>
</dbReference>
<dbReference type="InterPro" id="IPR005146">
    <property type="entry name" value="B3/B4_tRNA-bd"/>
</dbReference>
<keyword evidence="5 16" id="KW-0820">tRNA-binding</keyword>
<dbReference type="PROSITE" id="PS51483">
    <property type="entry name" value="B5"/>
    <property type="match status" value="1"/>
</dbReference>
<accession>A0ABP9ANT1</accession>
<dbReference type="Proteomes" id="UP001499959">
    <property type="component" value="Unassembled WGS sequence"/>
</dbReference>
<comment type="similarity">
    <text evidence="2 15">Belongs to the phenylalanyl-tRNA synthetase beta subunit family. Type 1 subfamily.</text>
</comment>
<dbReference type="Pfam" id="PF03483">
    <property type="entry name" value="B3_4"/>
    <property type="match status" value="1"/>
</dbReference>
<dbReference type="Gene3D" id="3.30.56.10">
    <property type="match status" value="2"/>
</dbReference>
<evidence type="ECO:0000256" key="3">
    <source>
        <dbReference type="ARBA" id="ARBA00011209"/>
    </source>
</evidence>
<evidence type="ECO:0000256" key="10">
    <source>
        <dbReference type="ARBA" id="ARBA00022842"/>
    </source>
</evidence>
<comment type="caution">
    <text evidence="20">The sequence shown here is derived from an EMBL/GenBank/DDBJ whole genome shotgun (WGS) entry which is preliminary data.</text>
</comment>
<dbReference type="InterPro" id="IPR012340">
    <property type="entry name" value="NA-bd_OB-fold"/>
</dbReference>
<dbReference type="EC" id="6.1.1.20" evidence="15"/>
<dbReference type="CDD" id="cd00769">
    <property type="entry name" value="PheRS_beta_core"/>
    <property type="match status" value="1"/>
</dbReference>
<dbReference type="SMART" id="SM00874">
    <property type="entry name" value="B5"/>
    <property type="match status" value="1"/>
</dbReference>
<evidence type="ECO:0000256" key="9">
    <source>
        <dbReference type="ARBA" id="ARBA00022840"/>
    </source>
</evidence>
<feature type="domain" description="TRNA-binding" evidence="17">
    <location>
        <begin position="39"/>
        <end position="147"/>
    </location>
</feature>
<feature type="binding site" evidence="15">
    <location>
        <position position="458"/>
    </location>
    <ligand>
        <name>Mg(2+)</name>
        <dbReference type="ChEBI" id="CHEBI:18420"/>
        <note>shared with alpha subunit</note>
    </ligand>
</feature>
<dbReference type="InterPro" id="IPR005121">
    <property type="entry name" value="Fdx_antiC-bd"/>
</dbReference>